<dbReference type="AlphaFoldDB" id="B7IZ19"/>
<protein>
    <submittedName>
        <fullName evidence="1">Uncharacterized protein</fullName>
    </submittedName>
</protein>
<organism evidence="1 2">
    <name type="scientific">Bacillus cereus (strain G9842)</name>
    <dbReference type="NCBI Taxonomy" id="405531"/>
    <lineage>
        <taxon>Bacteria</taxon>
        <taxon>Bacillati</taxon>
        <taxon>Bacillota</taxon>
        <taxon>Bacilli</taxon>
        <taxon>Bacillales</taxon>
        <taxon>Bacillaceae</taxon>
        <taxon>Bacillus</taxon>
        <taxon>Bacillus cereus group</taxon>
    </lineage>
</organism>
<dbReference type="KEGG" id="bcg:BCG9842_0248"/>
<evidence type="ECO:0000313" key="1">
    <source>
        <dbReference type="EMBL" id="ACK98534.1"/>
    </source>
</evidence>
<accession>B7IZ19</accession>
<dbReference type="RefSeq" id="WP_000975240.1">
    <property type="nucleotide sequence ID" value="NC_011775.1"/>
</dbReference>
<dbReference type="HOGENOM" id="CLU_1154557_0_0_9"/>
<name>B7IZ19_BACC2</name>
<sequence>MMKFGIVGYLKNGGKCILKNDYLWVLINKSENNYDISVSAREFNSYLQAKHWLIQNKHFDNGKLIKIIQPSGQLANGTLHRVRIELLKRIDKPVIPSKKDIKSIFENTSKSKNTVWWGVHFNGSVKVHEHINLSMRDIKEGFGIHPLKVPSDLIQKYGVNAYVDKLYRRVLYTWLVHLMSNQTERLVAFSTFSEKEIIEKIYSLYEAIDFEDYDLYTKLVSEYKKEISNRVIISEMTFKNKIKRLVKA</sequence>
<evidence type="ECO:0000313" key="2">
    <source>
        <dbReference type="Proteomes" id="UP000006744"/>
    </source>
</evidence>
<proteinExistence type="predicted"/>
<keyword evidence="1" id="KW-0614">Plasmid</keyword>
<dbReference type="EMBL" id="CP001187">
    <property type="protein sequence ID" value="ACK98534.1"/>
    <property type="molecule type" value="Genomic_DNA"/>
</dbReference>
<gene>
    <name evidence="1" type="ordered locus">BCG9842_0248</name>
</gene>
<geneLocation type="plasmid" evidence="1 2">
    <name>pG9842_209</name>
</geneLocation>
<dbReference type="Proteomes" id="UP000006744">
    <property type="component" value="Plasmid pG9842_209"/>
</dbReference>
<reference evidence="1 2" key="1">
    <citation type="submission" date="2008-10" db="EMBL/GenBank/DDBJ databases">
        <title>Genome sequence of Bacillus cereus G9842.</title>
        <authorList>
            <person name="Dodson R.J."/>
            <person name="Durkin A.S."/>
            <person name="Rosovitz M.J."/>
            <person name="Rasko D.A."/>
            <person name="Hoffmaster A."/>
            <person name="Ravel J."/>
            <person name="Sutton G."/>
        </authorList>
    </citation>
    <scope>NUCLEOTIDE SEQUENCE [LARGE SCALE GENOMIC DNA]</scope>
    <source>
        <strain evidence="1 2">G9842</strain>
        <plasmid evidence="1 2">pG9842_209</plasmid>
    </source>
</reference>